<dbReference type="InterPro" id="IPR050832">
    <property type="entry name" value="Bact_Acetyltransf"/>
</dbReference>
<accession>A0A1F6CRC9</accession>
<dbReference type="Gene3D" id="3.40.630.30">
    <property type="match status" value="1"/>
</dbReference>
<keyword evidence="1" id="KW-0808">Transferase</keyword>
<dbReference type="Pfam" id="PF00583">
    <property type="entry name" value="Acetyltransf_1"/>
    <property type="match status" value="1"/>
</dbReference>
<organism evidence="4 5">
    <name type="scientific">Handelsmanbacteria sp. (strain RIFCSPLOWO2_12_FULL_64_10)</name>
    <dbReference type="NCBI Taxonomy" id="1817868"/>
    <lineage>
        <taxon>Bacteria</taxon>
        <taxon>Candidatus Handelsmaniibacteriota</taxon>
    </lineage>
</organism>
<feature type="domain" description="N-acetyltransferase" evidence="3">
    <location>
        <begin position="1"/>
        <end position="150"/>
    </location>
</feature>
<evidence type="ECO:0000256" key="1">
    <source>
        <dbReference type="ARBA" id="ARBA00022679"/>
    </source>
</evidence>
<evidence type="ECO:0000313" key="4">
    <source>
        <dbReference type="EMBL" id="OGG51736.1"/>
    </source>
</evidence>
<reference evidence="4 5" key="1">
    <citation type="journal article" date="2016" name="Nat. Commun.">
        <title>Thousands of microbial genomes shed light on interconnected biogeochemical processes in an aquifer system.</title>
        <authorList>
            <person name="Anantharaman K."/>
            <person name="Brown C.T."/>
            <person name="Hug L.A."/>
            <person name="Sharon I."/>
            <person name="Castelle C.J."/>
            <person name="Probst A.J."/>
            <person name="Thomas B.C."/>
            <person name="Singh A."/>
            <person name="Wilkins M.J."/>
            <person name="Karaoz U."/>
            <person name="Brodie E.L."/>
            <person name="Williams K.H."/>
            <person name="Hubbard S.S."/>
            <person name="Banfield J.F."/>
        </authorList>
    </citation>
    <scope>NUCLEOTIDE SEQUENCE [LARGE SCALE GENOMIC DNA]</scope>
    <source>
        <strain evidence="5">RIFCSPLOWO2_12_FULL_64_10</strain>
    </source>
</reference>
<dbReference type="InterPro" id="IPR000182">
    <property type="entry name" value="GNAT_dom"/>
</dbReference>
<keyword evidence="2" id="KW-0012">Acyltransferase</keyword>
<evidence type="ECO:0000313" key="5">
    <source>
        <dbReference type="Proteomes" id="UP000178606"/>
    </source>
</evidence>
<protein>
    <recommendedName>
        <fullName evidence="3">N-acetyltransferase domain-containing protein</fullName>
    </recommendedName>
</protein>
<dbReference type="GO" id="GO:0016747">
    <property type="term" value="F:acyltransferase activity, transferring groups other than amino-acyl groups"/>
    <property type="evidence" value="ECO:0007669"/>
    <property type="project" value="InterPro"/>
</dbReference>
<sequence>MTVDALRPEDRPALEASLRGTTAFTADEVACALSMVGDDEYEWFAARDDGAPRGFLCAGEAAMAEKSFELYWIWVDPGARGRGIAGRLMDHFDGVCRSRAMRLATIYTSSTEPYAAARALYERSGFRVAARLEEFYRAGDDLIIYRKDFA</sequence>
<dbReference type="AlphaFoldDB" id="A0A1F6CRC9"/>
<name>A0A1F6CRC9_HANXR</name>
<proteinExistence type="predicted"/>
<dbReference type="PANTHER" id="PTHR43877">
    <property type="entry name" value="AMINOALKYLPHOSPHONATE N-ACETYLTRANSFERASE-RELATED-RELATED"/>
    <property type="match status" value="1"/>
</dbReference>
<dbReference type="PROSITE" id="PS51186">
    <property type="entry name" value="GNAT"/>
    <property type="match status" value="1"/>
</dbReference>
<dbReference type="CDD" id="cd04301">
    <property type="entry name" value="NAT_SF"/>
    <property type="match status" value="1"/>
</dbReference>
<evidence type="ECO:0000256" key="2">
    <source>
        <dbReference type="ARBA" id="ARBA00023315"/>
    </source>
</evidence>
<dbReference type="EMBL" id="MFKF01000172">
    <property type="protein sequence ID" value="OGG51736.1"/>
    <property type="molecule type" value="Genomic_DNA"/>
</dbReference>
<dbReference type="InterPro" id="IPR016181">
    <property type="entry name" value="Acyl_CoA_acyltransferase"/>
</dbReference>
<comment type="caution">
    <text evidence="4">The sequence shown here is derived from an EMBL/GenBank/DDBJ whole genome shotgun (WGS) entry which is preliminary data.</text>
</comment>
<evidence type="ECO:0000259" key="3">
    <source>
        <dbReference type="PROSITE" id="PS51186"/>
    </source>
</evidence>
<dbReference type="Proteomes" id="UP000178606">
    <property type="component" value="Unassembled WGS sequence"/>
</dbReference>
<gene>
    <name evidence="4" type="ORF">A3F84_07580</name>
</gene>
<dbReference type="SUPFAM" id="SSF55729">
    <property type="entry name" value="Acyl-CoA N-acyltransferases (Nat)"/>
    <property type="match status" value="1"/>
</dbReference>